<dbReference type="STRING" id="445932.Emin_1530"/>
<dbReference type="InterPro" id="IPR043129">
    <property type="entry name" value="ATPase_NBD"/>
</dbReference>
<dbReference type="Gene3D" id="3.30.420.40">
    <property type="match status" value="2"/>
</dbReference>
<evidence type="ECO:0000313" key="2">
    <source>
        <dbReference type="Proteomes" id="UP000001029"/>
    </source>
</evidence>
<proteinExistence type="predicted"/>
<protein>
    <submittedName>
        <fullName evidence="1">Putative chaperone</fullName>
    </submittedName>
</protein>
<gene>
    <name evidence="1" type="ordered locus">Emin_1530</name>
</gene>
<dbReference type="KEGG" id="emi:Emin_1530"/>
<dbReference type="GO" id="GO:0009254">
    <property type="term" value="P:peptidoglycan turnover"/>
    <property type="evidence" value="ECO:0007669"/>
    <property type="project" value="InterPro"/>
</dbReference>
<accession>B2KEY1</accession>
<dbReference type="GO" id="GO:0005524">
    <property type="term" value="F:ATP binding"/>
    <property type="evidence" value="ECO:0007669"/>
    <property type="project" value="InterPro"/>
</dbReference>
<dbReference type="NCBIfam" id="NF007148">
    <property type="entry name" value="PRK09585.3-2"/>
    <property type="match status" value="1"/>
</dbReference>
<organism evidence="1 2">
    <name type="scientific">Elusimicrobium minutum (strain Pei191)</name>
    <dbReference type="NCBI Taxonomy" id="445932"/>
    <lineage>
        <taxon>Bacteria</taxon>
        <taxon>Pseudomonadati</taxon>
        <taxon>Elusimicrobiota</taxon>
        <taxon>Elusimicrobia</taxon>
        <taxon>Elusimicrobiales</taxon>
        <taxon>Elusimicrobiaceae</taxon>
        <taxon>Elusimicrobium</taxon>
    </lineage>
</organism>
<dbReference type="InterPro" id="IPR005338">
    <property type="entry name" value="Anhydro_N_Ac-Mur_kinase"/>
</dbReference>
<dbReference type="PANTHER" id="PTHR30605">
    <property type="entry name" value="ANHYDRO-N-ACETYLMURAMIC ACID KINASE"/>
    <property type="match status" value="1"/>
</dbReference>
<evidence type="ECO:0000313" key="1">
    <source>
        <dbReference type="EMBL" id="ACC99077.1"/>
    </source>
</evidence>
<dbReference type="Proteomes" id="UP000001029">
    <property type="component" value="Chromosome"/>
</dbReference>
<dbReference type="PANTHER" id="PTHR30605:SF0">
    <property type="entry name" value="ANHYDRO-N-ACETYLMURAMIC ACID KINASE"/>
    <property type="match status" value="1"/>
</dbReference>
<dbReference type="HOGENOM" id="CLU_038782_0_0_0"/>
<sequence length="354" mass="38581">MSGTSADGLTITLVNNKPFRTLRTKTYKYPAKLQQKILTARDFNASQISELSFELGKQYANSVKKFLKETKKDIKDIFVVGSHGQTITHNPCAKTPNTLQIGEPAFMSAMGLKVVYNFRVKDMVLGGQGAPLVPFFDQYIFGKSEPKILLNIGGIANLSVTGKGVKTFGFDTGPGNSLMDTVMQSAAHKSFDRNGAVAAKGKANEKIIKKILKHKYFSKAPPKSLDKGDFENNFLNKYFGTVNKNNLHDVMATLNILTARTITLAVRRFVLNKTAAKEIVVSGGGALNKTLLENISLLLPELKVHVSDFYGIDPMAKESAAFALMATLALQEKTNHCPEATGAKQKTILGSICL</sequence>
<dbReference type="SUPFAM" id="SSF53067">
    <property type="entry name" value="Actin-like ATPase domain"/>
    <property type="match status" value="1"/>
</dbReference>
<reference evidence="1 2" key="1">
    <citation type="journal article" date="2009" name="Appl. Environ. Microbiol.">
        <title>Genomic analysis of 'Elusimicrobium minutum,' the first cultivated representative of the phylum 'Elusimicrobia' (formerly termite group 1).</title>
        <authorList>
            <person name="Herlemann D.P.R."/>
            <person name="Geissinger O."/>
            <person name="Ikeda-Ohtsubo W."/>
            <person name="Kunin V."/>
            <person name="Sun H."/>
            <person name="Lapidus A."/>
            <person name="Hugenholtz P."/>
            <person name="Brune A."/>
        </authorList>
    </citation>
    <scope>NUCLEOTIDE SEQUENCE [LARGE SCALE GENOMIC DNA]</scope>
    <source>
        <strain evidence="1 2">Pei191</strain>
    </source>
</reference>
<dbReference type="Pfam" id="PF03702">
    <property type="entry name" value="AnmK"/>
    <property type="match status" value="1"/>
</dbReference>
<dbReference type="GO" id="GO:0016773">
    <property type="term" value="F:phosphotransferase activity, alcohol group as acceptor"/>
    <property type="evidence" value="ECO:0007669"/>
    <property type="project" value="InterPro"/>
</dbReference>
<dbReference type="AlphaFoldDB" id="B2KEY1"/>
<dbReference type="GO" id="GO:0006040">
    <property type="term" value="P:amino sugar metabolic process"/>
    <property type="evidence" value="ECO:0007669"/>
    <property type="project" value="InterPro"/>
</dbReference>
<dbReference type="EMBL" id="CP001055">
    <property type="protein sequence ID" value="ACC99077.1"/>
    <property type="molecule type" value="Genomic_DNA"/>
</dbReference>
<keyword evidence="2" id="KW-1185">Reference proteome</keyword>
<name>B2KEY1_ELUMP</name>